<proteinExistence type="predicted"/>
<feature type="chain" id="PRO_5045986118" evidence="1">
    <location>
        <begin position="16"/>
        <end position="418"/>
    </location>
</feature>
<feature type="signal peptide" evidence="1">
    <location>
        <begin position="1"/>
        <end position="15"/>
    </location>
</feature>
<name>A0ABQ9H7A3_9NEOP</name>
<dbReference type="EMBL" id="JARBHB010000006">
    <property type="protein sequence ID" value="KAJ8880137.1"/>
    <property type="molecule type" value="Genomic_DNA"/>
</dbReference>
<reference evidence="2 3" key="1">
    <citation type="submission" date="2023-02" db="EMBL/GenBank/DDBJ databases">
        <title>LHISI_Scaffold_Assembly.</title>
        <authorList>
            <person name="Stuart O.P."/>
            <person name="Cleave R."/>
            <person name="Magrath M.J.L."/>
            <person name="Mikheyev A.S."/>
        </authorList>
    </citation>
    <scope>NUCLEOTIDE SEQUENCE [LARGE SCALE GENOMIC DNA]</scope>
    <source>
        <strain evidence="2">Daus_M_001</strain>
        <tissue evidence="2">Leg muscle</tissue>
    </source>
</reference>
<gene>
    <name evidence="2" type="ORF">PR048_016600</name>
</gene>
<accession>A0ABQ9H7A3</accession>
<evidence type="ECO:0000313" key="2">
    <source>
        <dbReference type="EMBL" id="KAJ8880137.1"/>
    </source>
</evidence>
<keyword evidence="3" id="KW-1185">Reference proteome</keyword>
<protein>
    <submittedName>
        <fullName evidence="2">Uncharacterized protein</fullName>
    </submittedName>
</protein>
<evidence type="ECO:0000256" key="1">
    <source>
        <dbReference type="SAM" id="SignalP"/>
    </source>
</evidence>
<organism evidence="2 3">
    <name type="scientific">Dryococelus australis</name>
    <dbReference type="NCBI Taxonomy" id="614101"/>
    <lineage>
        <taxon>Eukaryota</taxon>
        <taxon>Metazoa</taxon>
        <taxon>Ecdysozoa</taxon>
        <taxon>Arthropoda</taxon>
        <taxon>Hexapoda</taxon>
        <taxon>Insecta</taxon>
        <taxon>Pterygota</taxon>
        <taxon>Neoptera</taxon>
        <taxon>Polyneoptera</taxon>
        <taxon>Phasmatodea</taxon>
        <taxon>Verophasmatodea</taxon>
        <taxon>Anareolatae</taxon>
        <taxon>Phasmatidae</taxon>
        <taxon>Eurycanthinae</taxon>
        <taxon>Dryococelus</taxon>
    </lineage>
</organism>
<dbReference type="Proteomes" id="UP001159363">
    <property type="component" value="Chromosome 5"/>
</dbReference>
<evidence type="ECO:0000313" key="3">
    <source>
        <dbReference type="Proteomes" id="UP001159363"/>
    </source>
</evidence>
<comment type="caution">
    <text evidence="2">The sequence shown here is derived from an EMBL/GenBank/DDBJ whole genome shotgun (WGS) entry which is preliminary data.</text>
</comment>
<keyword evidence="1" id="KW-0732">Signal</keyword>
<sequence length="418" mass="47335">MVMCCSSFMLTMILATLLSPSPELTGKQNHRERDGRRVVYSKSISDTYSTSMLLTTKCTSSKEEWLFEPVSLEQMIWPLHYTSCREELCLNIEYETSNRRDCIPSYNFINVYATHAWGIGNITCWNPVEDSLADLDGFLQFIALPKLHGINVVKLNRAKRTLRKGGSLMLVSIPIPHSVSFATISYCLEVVWLSQLCYCSRSQNLCCVMLHVLQLVCLIGCVCDQLWLFKFLVWCLQNYITYVKIRYDSRTFVVFDGYSEIVTNTKVSECQRRSALQQSIDLVVSEDIAASVSGSECDVEEDPDDLSKIIVNEDERVTRLETEPGSPWWKASSLSDQPPLWILGDRPNSGLSKGCMMSQHPEGALIAFGWEELPPLWKILEVRRVGGPPLLLLEGLVLVEKPTCKGRKAVHDKPRAIM</sequence>